<evidence type="ECO:0000256" key="1">
    <source>
        <dbReference type="ARBA" id="ARBA00022500"/>
    </source>
</evidence>
<keyword evidence="4" id="KW-1185">Reference proteome</keyword>
<dbReference type="OrthoDB" id="122762at2"/>
<dbReference type="InterPro" id="IPR028051">
    <property type="entry name" value="CheX-like_dom"/>
</dbReference>
<gene>
    <name evidence="3" type="ORF">GRAN_3140</name>
</gene>
<evidence type="ECO:0000313" key="4">
    <source>
        <dbReference type="Proteomes" id="UP000289437"/>
    </source>
</evidence>
<dbReference type="SUPFAM" id="SSF103039">
    <property type="entry name" value="CheC-like"/>
    <property type="match status" value="1"/>
</dbReference>
<dbReference type="RefSeq" id="WP_128913774.1">
    <property type="nucleotide sequence ID" value="NZ_RDSM01000002.1"/>
</dbReference>
<feature type="domain" description="Chemotaxis phosphatase CheX-like" evidence="2">
    <location>
        <begin position="45"/>
        <end position="116"/>
    </location>
</feature>
<evidence type="ECO:0000313" key="3">
    <source>
        <dbReference type="EMBL" id="RXH56283.1"/>
    </source>
</evidence>
<dbReference type="EMBL" id="RDSM01000002">
    <property type="protein sequence ID" value="RXH56283.1"/>
    <property type="molecule type" value="Genomic_DNA"/>
</dbReference>
<proteinExistence type="predicted"/>
<keyword evidence="1" id="KW-0145">Chemotaxis</keyword>
<protein>
    <recommendedName>
        <fullName evidence="2">Chemotaxis phosphatase CheX-like domain-containing protein</fullName>
    </recommendedName>
</protein>
<name>A0A4Q0SYG7_9BACT</name>
<dbReference type="GO" id="GO:0006935">
    <property type="term" value="P:chemotaxis"/>
    <property type="evidence" value="ECO:0007669"/>
    <property type="project" value="UniProtKB-KW"/>
</dbReference>
<dbReference type="Pfam" id="PF13690">
    <property type="entry name" value="CheX"/>
    <property type="match status" value="1"/>
</dbReference>
<sequence length="151" mass="16712">MPAAHFSTWMDHSVAEVLESMCFLTAEESTLPMEQHGEALVSRRLEFRGPELGCFGVQTTLPTARMIACNLLGEELEEITEEQAGEAVGEIANMVCGAFLARFEAKQAFDLTHPHMDHPLEQSEASATRISRSFLIEEGGLIAWMEIEEGK</sequence>
<reference evidence="3 4" key="1">
    <citation type="submission" date="2018-11" db="EMBL/GenBank/DDBJ databases">
        <authorList>
            <person name="Mardanov A.V."/>
            <person name="Ravin N.V."/>
            <person name="Dedysh S.N."/>
        </authorList>
    </citation>
    <scope>NUCLEOTIDE SEQUENCE [LARGE SCALE GENOMIC DNA]</scope>
    <source>
        <strain evidence="3 4">AF10</strain>
    </source>
</reference>
<accession>A0A4Q0SYG7</accession>
<dbReference type="AlphaFoldDB" id="A0A4Q0SYG7"/>
<reference evidence="4" key="2">
    <citation type="submission" date="2019-02" db="EMBL/GenBank/DDBJ databases">
        <title>Granulicella sibirica sp. nov., a psychrotolerant acidobacterium isolated from an organic soil layer in forested tundra, West Siberia.</title>
        <authorList>
            <person name="Oshkin I.Y."/>
            <person name="Kulichevskaya I.S."/>
            <person name="Rijpstra W.I.C."/>
            <person name="Sinninghe Damste J.S."/>
            <person name="Rakitin A.L."/>
            <person name="Ravin N.V."/>
            <person name="Dedysh S.N."/>
        </authorList>
    </citation>
    <scope>NUCLEOTIDE SEQUENCE [LARGE SCALE GENOMIC DNA]</scope>
    <source>
        <strain evidence="4">AF10</strain>
    </source>
</reference>
<dbReference type="Gene3D" id="3.40.1550.10">
    <property type="entry name" value="CheC-like"/>
    <property type="match status" value="1"/>
</dbReference>
<comment type="caution">
    <text evidence="3">The sequence shown here is derived from an EMBL/GenBank/DDBJ whole genome shotgun (WGS) entry which is preliminary data.</text>
</comment>
<dbReference type="Proteomes" id="UP000289437">
    <property type="component" value="Unassembled WGS sequence"/>
</dbReference>
<dbReference type="InterPro" id="IPR028976">
    <property type="entry name" value="CheC-like_sf"/>
</dbReference>
<organism evidence="3 4">
    <name type="scientific">Granulicella sibirica</name>
    <dbReference type="NCBI Taxonomy" id="2479048"/>
    <lineage>
        <taxon>Bacteria</taxon>
        <taxon>Pseudomonadati</taxon>
        <taxon>Acidobacteriota</taxon>
        <taxon>Terriglobia</taxon>
        <taxon>Terriglobales</taxon>
        <taxon>Acidobacteriaceae</taxon>
        <taxon>Granulicella</taxon>
    </lineage>
</organism>
<evidence type="ECO:0000259" key="2">
    <source>
        <dbReference type="Pfam" id="PF13690"/>
    </source>
</evidence>